<reference evidence="2 3" key="1">
    <citation type="submission" date="2018-06" db="EMBL/GenBank/DDBJ databases">
        <authorList>
            <consortium name="Pathogen Informatics"/>
            <person name="Doyle S."/>
        </authorList>
    </citation>
    <scope>NUCLEOTIDE SEQUENCE [LARGE SCALE GENOMIC DNA]</scope>
    <source>
        <strain evidence="2 3">NCTC10283</strain>
    </source>
</reference>
<evidence type="ECO:0000256" key="1">
    <source>
        <dbReference type="SAM" id="SignalP"/>
    </source>
</evidence>
<proteinExistence type="predicted"/>
<dbReference type="InterPro" id="IPR009989">
    <property type="entry name" value="TrbM"/>
</dbReference>
<dbReference type="STRING" id="1120980.GCA_000745955_01357"/>
<protein>
    <submittedName>
        <fullName evidence="2">Conjugal transfer protein TrbM</fullName>
    </submittedName>
</protein>
<evidence type="ECO:0000313" key="2">
    <source>
        <dbReference type="EMBL" id="SSY70668.1"/>
    </source>
</evidence>
<dbReference type="AlphaFoldDB" id="A0A376BLY7"/>
<dbReference type="RefSeq" id="WP_034292937.1">
    <property type="nucleotide sequence ID" value="NZ_CP091519.2"/>
</dbReference>
<feature type="signal peptide" evidence="1">
    <location>
        <begin position="1"/>
        <end position="24"/>
    </location>
</feature>
<sequence length="191" mass="21107">MKMKNLLAATVVSATFFAPMVASANPLPQSATPLPMASGDLLTGDKRLACEAVLCLSSGERPSECASSLRRYFSIKFKKPHKTISARKDFLKLCPSSNEPNMPKLIDALANGAGRCDATELNRVMMATYRVQECTRISRHSNSCSWVTKSYVRNALPSYCSAYFNHEWTTTGDKIRFVGTEKQGGRWVDVK</sequence>
<keyword evidence="1" id="KW-0732">Signal</keyword>
<evidence type="ECO:0000313" key="3">
    <source>
        <dbReference type="Proteomes" id="UP000254209"/>
    </source>
</evidence>
<keyword evidence="3" id="KW-1185">Reference proteome</keyword>
<dbReference type="OrthoDB" id="9784009at2"/>
<dbReference type="EMBL" id="UFSO01000002">
    <property type="protein sequence ID" value="SSY70668.1"/>
    <property type="molecule type" value="Genomic_DNA"/>
</dbReference>
<organism evidence="2 3">
    <name type="scientific">Alysiella crassa</name>
    <dbReference type="NCBI Taxonomy" id="153491"/>
    <lineage>
        <taxon>Bacteria</taxon>
        <taxon>Pseudomonadati</taxon>
        <taxon>Pseudomonadota</taxon>
        <taxon>Betaproteobacteria</taxon>
        <taxon>Neisseriales</taxon>
        <taxon>Neisseriaceae</taxon>
        <taxon>Alysiella</taxon>
    </lineage>
</organism>
<name>A0A376BLY7_9NEIS</name>
<accession>A0A376BLY7</accession>
<dbReference type="Pfam" id="PF07424">
    <property type="entry name" value="TrbM"/>
    <property type="match status" value="1"/>
</dbReference>
<gene>
    <name evidence="2" type="ORF">NCTC10283_00777</name>
</gene>
<dbReference type="Proteomes" id="UP000254209">
    <property type="component" value="Unassembled WGS sequence"/>
</dbReference>
<feature type="chain" id="PRO_5016813078" evidence="1">
    <location>
        <begin position="25"/>
        <end position="191"/>
    </location>
</feature>